<dbReference type="Proteomes" id="UP000314982">
    <property type="component" value="Unassembled WGS sequence"/>
</dbReference>
<keyword evidence="6" id="KW-0677">Repeat</keyword>
<evidence type="ECO:0000256" key="2">
    <source>
        <dbReference type="ARBA" id="ARBA00010297"/>
    </source>
</evidence>
<dbReference type="FunFam" id="2.60.40.10:FF:000695">
    <property type="entry name" value="Plexin A2"/>
    <property type="match status" value="1"/>
</dbReference>
<dbReference type="InterPro" id="IPR015943">
    <property type="entry name" value="WD40/YVTN_repeat-like_dom_sf"/>
</dbReference>
<feature type="domain" description="IPT/TIG" evidence="15">
    <location>
        <begin position="607"/>
        <end position="702"/>
    </location>
</feature>
<keyword evidence="5" id="KW-0732">Signal</keyword>
<evidence type="ECO:0000313" key="17">
    <source>
        <dbReference type="Proteomes" id="UP000314982"/>
    </source>
</evidence>
<dbReference type="InterPro" id="IPR016201">
    <property type="entry name" value="PSI"/>
</dbReference>
<keyword evidence="8 13" id="KW-0472">Membrane</keyword>
<dbReference type="CDD" id="cd12790">
    <property type="entry name" value="RasGAP_plexin_A"/>
    <property type="match status" value="1"/>
</dbReference>
<dbReference type="GO" id="GO:0001763">
    <property type="term" value="P:morphogenesis of a branching structure"/>
    <property type="evidence" value="ECO:0007669"/>
    <property type="project" value="UniProtKB-ARBA"/>
</dbReference>
<proteinExistence type="inferred from homology"/>
<feature type="domain" description="IPT/TIG" evidence="15">
    <location>
        <begin position="323"/>
        <end position="418"/>
    </location>
</feature>
<dbReference type="InterPro" id="IPR041362">
    <property type="entry name" value="TIG2_plexin"/>
</dbReference>
<dbReference type="Pfam" id="PF01437">
    <property type="entry name" value="PSI"/>
    <property type="match status" value="1"/>
</dbReference>
<dbReference type="InterPro" id="IPR036352">
    <property type="entry name" value="Semap_dom_sf"/>
</dbReference>
<evidence type="ECO:0000256" key="9">
    <source>
        <dbReference type="ARBA" id="ARBA00023157"/>
    </source>
</evidence>
<dbReference type="InterPro" id="IPR013783">
    <property type="entry name" value="Ig-like_fold"/>
</dbReference>
<dbReference type="SMART" id="SM00429">
    <property type="entry name" value="IPT"/>
    <property type="match status" value="4"/>
</dbReference>
<dbReference type="InterPro" id="IPR046800">
    <property type="entry name" value="Plexin_RBD"/>
</dbReference>
<evidence type="ECO:0000313" key="16">
    <source>
        <dbReference type="Ensembl" id="ENSHHUP00000073521.1"/>
    </source>
</evidence>
<feature type="domain" description="IPT/TIG" evidence="15">
    <location>
        <begin position="505"/>
        <end position="605"/>
    </location>
</feature>
<evidence type="ECO:0000259" key="15">
    <source>
        <dbReference type="SMART" id="SM00429"/>
    </source>
</evidence>
<dbReference type="GO" id="GO:0030334">
    <property type="term" value="P:regulation of cell migration"/>
    <property type="evidence" value="ECO:0007669"/>
    <property type="project" value="TreeGrafter"/>
</dbReference>
<dbReference type="SUPFAM" id="SSF103575">
    <property type="entry name" value="Plexin repeat"/>
    <property type="match status" value="2"/>
</dbReference>
<keyword evidence="3" id="KW-1003">Cell membrane</keyword>
<reference evidence="16" key="2">
    <citation type="submission" date="2025-08" db="UniProtKB">
        <authorList>
            <consortium name="Ensembl"/>
        </authorList>
    </citation>
    <scope>IDENTIFICATION</scope>
</reference>
<feature type="domain" description="PSI" evidence="14">
    <location>
        <begin position="266"/>
        <end position="322"/>
    </location>
</feature>
<dbReference type="FunFam" id="2.60.40.10:FF:000123">
    <property type="entry name" value="Plexin A1"/>
    <property type="match status" value="1"/>
</dbReference>
<keyword evidence="10" id="KW-0675">Receptor</keyword>
<dbReference type="PANTHER" id="PTHR22625:SF37">
    <property type="entry name" value="PLEXIN-A2"/>
    <property type="match status" value="1"/>
</dbReference>
<dbReference type="Gene3D" id="3.10.20.90">
    <property type="entry name" value="Phosphatidylinositol 3-kinase Catalytic Subunit, Chain A, domain 1"/>
    <property type="match status" value="1"/>
</dbReference>
<dbReference type="Pfam" id="PF08337">
    <property type="entry name" value="Plexin_cytopl"/>
    <property type="match status" value="1"/>
</dbReference>
<dbReference type="SUPFAM" id="SSF48350">
    <property type="entry name" value="GTPase activation domain, GAP"/>
    <property type="match status" value="1"/>
</dbReference>
<dbReference type="InterPro" id="IPR002165">
    <property type="entry name" value="Plexin_repeat"/>
</dbReference>
<dbReference type="GO" id="GO:0035295">
    <property type="term" value="P:tube development"/>
    <property type="evidence" value="ECO:0007669"/>
    <property type="project" value="UniProtKB-ARBA"/>
</dbReference>
<protein>
    <submittedName>
        <fullName evidence="16">Plexin A2</fullName>
    </submittedName>
</protein>
<dbReference type="InterPro" id="IPR008936">
    <property type="entry name" value="Rho_GTPase_activation_prot"/>
</dbReference>
<dbReference type="GO" id="GO:0017154">
    <property type="term" value="F:semaphorin receptor activity"/>
    <property type="evidence" value="ECO:0007669"/>
    <property type="project" value="InterPro"/>
</dbReference>
<dbReference type="CDD" id="cd00603">
    <property type="entry name" value="IPT_PCSR"/>
    <property type="match status" value="1"/>
</dbReference>
<dbReference type="GO" id="GO:0005886">
    <property type="term" value="C:plasma membrane"/>
    <property type="evidence" value="ECO:0007669"/>
    <property type="project" value="UniProtKB-SubCell"/>
</dbReference>
<evidence type="ECO:0000256" key="8">
    <source>
        <dbReference type="ARBA" id="ARBA00023136"/>
    </source>
</evidence>
<evidence type="ECO:0000256" key="1">
    <source>
        <dbReference type="ARBA" id="ARBA00004251"/>
    </source>
</evidence>
<dbReference type="FunFam" id="3.30.1680.10:FF:000032">
    <property type="entry name" value="Plexin A2"/>
    <property type="match status" value="1"/>
</dbReference>
<dbReference type="Gene3D" id="2.60.40.10">
    <property type="entry name" value="Immunoglobulins"/>
    <property type="match status" value="4"/>
</dbReference>
<reference evidence="16" key="3">
    <citation type="submission" date="2025-09" db="UniProtKB">
        <authorList>
            <consortium name="Ensembl"/>
        </authorList>
    </citation>
    <scope>IDENTIFICATION</scope>
</reference>
<dbReference type="FunFam" id="1.10.506.10:FF:000005">
    <property type="entry name" value="Plexin A1"/>
    <property type="match status" value="1"/>
</dbReference>
<evidence type="ECO:0000259" key="14">
    <source>
        <dbReference type="SMART" id="SM00423"/>
    </source>
</evidence>
<dbReference type="InterPro" id="IPR013548">
    <property type="entry name" value="Plexin_cytoplasmic_RasGAP_dom"/>
</dbReference>
<dbReference type="FunFam" id="1.10.506.10:FF:000006">
    <property type="entry name" value="Plexin A1"/>
    <property type="match status" value="1"/>
</dbReference>
<reference evidence="17" key="1">
    <citation type="submission" date="2018-06" db="EMBL/GenBank/DDBJ databases">
        <title>Genome assembly of Danube salmon.</title>
        <authorList>
            <person name="Macqueen D.J."/>
            <person name="Gundappa M.K."/>
        </authorList>
    </citation>
    <scope>NUCLEOTIDE SEQUENCE [LARGE SCALE GENOMIC DNA]</scope>
</reference>
<evidence type="ECO:0000256" key="7">
    <source>
        <dbReference type="ARBA" id="ARBA00022989"/>
    </source>
</evidence>
<feature type="domain" description="PSI" evidence="14">
    <location>
        <begin position="141"/>
        <end position="203"/>
    </location>
</feature>
<feature type="coiled-coil region" evidence="12">
    <location>
        <begin position="729"/>
        <end position="756"/>
    </location>
</feature>
<sequence>SQWHVKTHHLYQGVFNTVMLTCVSLSQGVFNTVMLTCVFLSQGVFNTVMLTCVSLSQGVFNTVMLTRVSLSQGVFNTVMLTCVSLSGQIRVDGPPHGGVQYETMLVIKDGSSILRDMAFSLDHNYLYVMSEKQVTQVPIESCDQYVTCGECLSSGDPHCGWCDCPQLVQSEEILIPAGEVKPITLKARNLPQPQSGQRGYECVLHIQGVSHRVTALRFNSSSVQCQNSSYLYEGMKISELPVDFSVVWNGNFIIDNPDNIQVHLYKCVAQRDSCGMCLKAQRKFQCGWCSGEGRCTLRHHCPPLNPYTTRWLDLSSKKVQCTNPRITEVTPIAGPPEGGTRVTIHGMNLGLAFSEMVDNVKVAGVKCSPVEEGYIIAEQIVCEMDAAPADSKPGPIQLCVGECKPALKTHSSQLYSFVMPSVQGLFPSRGPESGGTKVTIMGDNLGAGSSVTTLTVCVCVPCRRTMTEIVCYSAPSLTGVGSVQISVSVDRAQVKESLSFNYIEDPTVQRIEPEWSIASGHTPLMVTGTNLDVVQEPRIRVKYGGRESVNMCKVVNTTSMSCIAPSLVAEYHPGLDTVKHADEFGFIFNNVQTLLVYNNTNFLYYPNPYFEPLSTNGVLEQKPGSPIILKGKNLVPPASGGVKLNYTVLIGETPCSVTVSETQLLCEPPNLTGQYKVMVHVGGLHVSPGAVHILSDSLLTLPAIVSIAAGGGLLLIIVILVLIAYKRKSRENDLTLKRLQMQMDNLESRVALECKEAFAELQTDINELTSDLDRAGIPHLDYRTYAMRVLFPGIEDHPVLRELELNTEKALKLFAQLINNKVFLLTFIRTLELQRSFSMRDRGNVASLIMTALQGKLEYATDVLKQLLSDLIDKNLESKNHPKLLLRRTESVAEKMLTNWFAFLLHRFLKECSGEPLFMLYCAIKQQMEKGPIDAITGEARYSLSEDKLIRQQIEYKTLILNCVNPDNENSPEIPVKVLNCDTITQVKEKILDACYKNMPYSQRPRAVDMDLEWRQGRMARVVLQDEDITTKIENDWKRLNTLMHYQVSDRCVVALVPKQTSSYNIPPSASISRTSISRYDSSFRYTGSPDSLRSRAPMITPDLESGVKVWHLVKNHEHGDQKEGDRGSKMVSEIYLTRLLATKGTLQKFVDDLFETLFSTVHRGSALPLAIKYMFDFLDEQADKHGIHDQDVRHTWKSNCLPLRFWVNVIKNPQFVFDIHKSSITDACLSVVAQTFMDSCSTSEHRLGKDSPSNKLLYAKDIPNYKSWVERYYADINRLPAISDQDMNAYLAEQARLHSTEFNMLSALNEIYSYVSKYSEEVSPDTHI</sequence>
<keyword evidence="12" id="KW-0175">Coiled coil</keyword>
<evidence type="ECO:0000256" key="12">
    <source>
        <dbReference type="SAM" id="Coils"/>
    </source>
</evidence>
<dbReference type="InterPro" id="IPR002909">
    <property type="entry name" value="IPT_dom"/>
</dbReference>
<name>A0A4W5Q8I9_9TELE</name>
<dbReference type="GeneTree" id="ENSGT01050000244850"/>
<dbReference type="SUPFAM" id="SSF101912">
    <property type="entry name" value="Sema domain"/>
    <property type="match status" value="1"/>
</dbReference>
<keyword evidence="9" id="KW-1015">Disulfide bond</keyword>
<dbReference type="Gene3D" id="2.130.10.10">
    <property type="entry name" value="YVTN repeat-like/Quinoprotein amine dehydrogenase"/>
    <property type="match status" value="1"/>
</dbReference>
<evidence type="ECO:0000256" key="6">
    <source>
        <dbReference type="ARBA" id="ARBA00022737"/>
    </source>
</evidence>
<dbReference type="PANTHER" id="PTHR22625">
    <property type="entry name" value="PLEXIN"/>
    <property type="match status" value="1"/>
</dbReference>
<evidence type="ECO:0000256" key="3">
    <source>
        <dbReference type="ARBA" id="ARBA00022475"/>
    </source>
</evidence>
<dbReference type="Pfam" id="PF18020">
    <property type="entry name" value="TIG_2"/>
    <property type="match status" value="1"/>
</dbReference>
<dbReference type="InterPro" id="IPR014756">
    <property type="entry name" value="Ig_E-set"/>
</dbReference>
<dbReference type="Pfam" id="PF01833">
    <property type="entry name" value="TIG"/>
    <property type="match status" value="4"/>
</dbReference>
<organism evidence="16 17">
    <name type="scientific">Hucho hucho</name>
    <name type="common">huchen</name>
    <dbReference type="NCBI Taxonomy" id="62062"/>
    <lineage>
        <taxon>Eukaryota</taxon>
        <taxon>Metazoa</taxon>
        <taxon>Chordata</taxon>
        <taxon>Craniata</taxon>
        <taxon>Vertebrata</taxon>
        <taxon>Euteleostomi</taxon>
        <taxon>Actinopterygii</taxon>
        <taxon>Neopterygii</taxon>
        <taxon>Teleostei</taxon>
        <taxon>Protacanthopterygii</taxon>
        <taxon>Salmoniformes</taxon>
        <taxon>Salmonidae</taxon>
        <taxon>Salmoninae</taxon>
        <taxon>Hucho</taxon>
    </lineage>
</organism>
<dbReference type="CDD" id="cd01180">
    <property type="entry name" value="IPT_plexin_repeat1"/>
    <property type="match status" value="1"/>
</dbReference>
<feature type="domain" description="IPT/TIG" evidence="15">
    <location>
        <begin position="419"/>
        <end position="503"/>
    </location>
</feature>
<dbReference type="FunFam" id="2.60.40.10:FF:000071">
    <property type="entry name" value="Plexin A2"/>
    <property type="match status" value="1"/>
</dbReference>
<dbReference type="SUPFAM" id="SSF81296">
    <property type="entry name" value="E set domains"/>
    <property type="match status" value="4"/>
</dbReference>
<keyword evidence="4 13" id="KW-0812">Transmembrane</keyword>
<evidence type="ECO:0000256" key="13">
    <source>
        <dbReference type="SAM" id="Phobius"/>
    </source>
</evidence>
<dbReference type="InterPro" id="IPR031148">
    <property type="entry name" value="Plexin"/>
</dbReference>
<keyword evidence="11" id="KW-0325">Glycoprotein</keyword>
<keyword evidence="7 13" id="KW-1133">Transmembrane helix</keyword>
<feature type="transmembrane region" description="Helical" evidence="13">
    <location>
        <begin position="703"/>
        <end position="725"/>
    </location>
</feature>
<accession>A0A4W5Q8I9</accession>
<comment type="subcellular location">
    <subcellularLocation>
        <location evidence="1">Cell membrane</location>
        <topology evidence="1">Single-pass type I membrane protein</topology>
    </subcellularLocation>
</comment>
<dbReference type="SMART" id="SM00423">
    <property type="entry name" value="PSI"/>
    <property type="match status" value="2"/>
</dbReference>
<dbReference type="Pfam" id="PF20170">
    <property type="entry name" value="Plexin_RBD"/>
    <property type="match status" value="1"/>
</dbReference>
<evidence type="ECO:0000256" key="5">
    <source>
        <dbReference type="ARBA" id="ARBA00022729"/>
    </source>
</evidence>
<dbReference type="GO" id="GO:0007411">
    <property type="term" value="P:axon guidance"/>
    <property type="evidence" value="ECO:0007669"/>
    <property type="project" value="UniProtKB-ARBA"/>
</dbReference>
<dbReference type="Ensembl" id="ENSHHUT00000075940.1">
    <property type="protein sequence ID" value="ENSHHUP00000073521.1"/>
    <property type="gene ID" value="ENSHHUG00000042601.1"/>
</dbReference>
<dbReference type="Gene3D" id="3.30.1680.10">
    <property type="entry name" value="ligand-binding face of the semaphorins, domain 2"/>
    <property type="match status" value="1"/>
</dbReference>
<dbReference type="FunFam" id="3.10.20.90:FF:000018">
    <property type="entry name" value="Plexin A2"/>
    <property type="match status" value="1"/>
</dbReference>
<evidence type="ECO:0000256" key="10">
    <source>
        <dbReference type="ARBA" id="ARBA00023170"/>
    </source>
</evidence>
<comment type="similarity">
    <text evidence="2">Belongs to the plexin family.</text>
</comment>
<dbReference type="GO" id="GO:0002116">
    <property type="term" value="C:semaphorin receptor complex"/>
    <property type="evidence" value="ECO:0007669"/>
    <property type="project" value="TreeGrafter"/>
</dbReference>
<dbReference type="Gene3D" id="1.10.506.10">
    <property type="entry name" value="GTPase Activation - p120gap, domain 1"/>
    <property type="match status" value="1"/>
</dbReference>
<evidence type="ECO:0000256" key="11">
    <source>
        <dbReference type="ARBA" id="ARBA00023180"/>
    </source>
</evidence>
<keyword evidence="17" id="KW-1185">Reference proteome</keyword>
<evidence type="ECO:0000256" key="4">
    <source>
        <dbReference type="ARBA" id="ARBA00022692"/>
    </source>
</evidence>
<dbReference type="CDD" id="cd01181">
    <property type="entry name" value="IPT_plexin_repeat3"/>
    <property type="match status" value="1"/>
</dbReference>